<dbReference type="PANTHER" id="PTHR38471:SF2">
    <property type="entry name" value="FOUR HELIX BUNDLE PROTEIN"/>
    <property type="match status" value="1"/>
</dbReference>
<comment type="caution">
    <text evidence="1">The sequence shown here is derived from an EMBL/GenBank/DDBJ whole genome shotgun (WGS) entry which is preliminary data.</text>
</comment>
<dbReference type="PANTHER" id="PTHR38471">
    <property type="entry name" value="FOUR HELIX BUNDLE PROTEIN"/>
    <property type="match status" value="1"/>
</dbReference>
<evidence type="ECO:0000313" key="1">
    <source>
        <dbReference type="EMBL" id="OGK25899.1"/>
    </source>
</evidence>
<dbReference type="AlphaFoldDB" id="A0A1F7H3R6"/>
<reference evidence="1 2" key="1">
    <citation type="journal article" date="2016" name="Nat. Commun.">
        <title>Thousands of microbial genomes shed light on interconnected biogeochemical processes in an aquifer system.</title>
        <authorList>
            <person name="Anantharaman K."/>
            <person name="Brown C.T."/>
            <person name="Hug L.A."/>
            <person name="Sharon I."/>
            <person name="Castelle C.J."/>
            <person name="Probst A.J."/>
            <person name="Thomas B.C."/>
            <person name="Singh A."/>
            <person name="Wilkins M.J."/>
            <person name="Karaoz U."/>
            <person name="Brodie E.L."/>
            <person name="Williams K.H."/>
            <person name="Hubbard S.S."/>
            <person name="Banfield J.F."/>
        </authorList>
    </citation>
    <scope>NUCLEOTIDE SEQUENCE [LARGE SCALE GENOMIC DNA]</scope>
</reference>
<sequence>MTINNKYDLEERTLEFSKEIIRLCKSLPKNIITIPLIGQLIRSGTAIGANYIEANDSLGKKDFLHRVKIARKEAKETIYWLKLIIEAENKFEEQVNVLLKENIELKNILSTIIKNSGS</sequence>
<dbReference type="NCBIfam" id="TIGR02436">
    <property type="entry name" value="four helix bundle protein"/>
    <property type="match status" value="1"/>
</dbReference>
<dbReference type="Gene3D" id="1.20.1440.60">
    <property type="entry name" value="23S rRNA-intervening sequence"/>
    <property type="match status" value="1"/>
</dbReference>
<evidence type="ECO:0000313" key="2">
    <source>
        <dbReference type="Proteomes" id="UP000177913"/>
    </source>
</evidence>
<dbReference type="InterPro" id="IPR012657">
    <property type="entry name" value="23S_rRNA-intervening_sequence"/>
</dbReference>
<dbReference type="SUPFAM" id="SSF158446">
    <property type="entry name" value="IVS-encoded protein-like"/>
    <property type="match status" value="1"/>
</dbReference>
<proteinExistence type="predicted"/>
<accession>A0A1F7H3R6</accession>
<dbReference type="PIRSF" id="PIRSF035652">
    <property type="entry name" value="CHP02436"/>
    <property type="match status" value="1"/>
</dbReference>
<evidence type="ECO:0008006" key="3">
    <source>
        <dbReference type="Google" id="ProtNLM"/>
    </source>
</evidence>
<dbReference type="EMBL" id="MFZO01000001">
    <property type="protein sequence ID" value="OGK25899.1"/>
    <property type="molecule type" value="Genomic_DNA"/>
</dbReference>
<protein>
    <recommendedName>
        <fullName evidence="3">Four helix bundle protein</fullName>
    </recommendedName>
</protein>
<dbReference type="Proteomes" id="UP000177913">
    <property type="component" value="Unassembled WGS sequence"/>
</dbReference>
<gene>
    <name evidence="1" type="ORF">A3C25_04170</name>
</gene>
<name>A0A1F7H3R6_9BACT</name>
<dbReference type="Pfam" id="PF05635">
    <property type="entry name" value="23S_rRNA_IVP"/>
    <property type="match status" value="1"/>
</dbReference>
<organism evidence="1 2">
    <name type="scientific">Candidatus Roizmanbacteria bacterium RIFCSPHIGHO2_02_FULL_38_11</name>
    <dbReference type="NCBI Taxonomy" id="1802039"/>
    <lineage>
        <taxon>Bacteria</taxon>
        <taxon>Candidatus Roizmaniibacteriota</taxon>
    </lineage>
</organism>
<dbReference type="InterPro" id="IPR036583">
    <property type="entry name" value="23S_rRNA_IVS_sf"/>
</dbReference>